<feature type="region of interest" description="Disordered" evidence="2">
    <location>
        <begin position="279"/>
        <end position="341"/>
    </location>
</feature>
<dbReference type="Proteomes" id="UP000184440">
    <property type="component" value="Unassembled WGS sequence"/>
</dbReference>
<evidence type="ECO:0000256" key="2">
    <source>
        <dbReference type="SAM" id="MobiDB-lite"/>
    </source>
</evidence>
<organism evidence="5 6">
    <name type="scientific">Cryptosporangium aurantiacum</name>
    <dbReference type="NCBI Taxonomy" id="134849"/>
    <lineage>
        <taxon>Bacteria</taxon>
        <taxon>Bacillati</taxon>
        <taxon>Actinomycetota</taxon>
        <taxon>Actinomycetes</taxon>
        <taxon>Cryptosporangiales</taxon>
        <taxon>Cryptosporangiaceae</taxon>
        <taxon>Cryptosporangium</taxon>
    </lineage>
</organism>
<feature type="compositionally biased region" description="Polar residues" evidence="2">
    <location>
        <begin position="330"/>
        <end position="341"/>
    </location>
</feature>
<dbReference type="InterPro" id="IPR036908">
    <property type="entry name" value="RlpA-like_sf"/>
</dbReference>
<gene>
    <name evidence="5" type="ORF">SAMN05443668_104437</name>
</gene>
<dbReference type="STRING" id="134849.SAMN05443668_104437"/>
<dbReference type="SUPFAM" id="SSF50685">
    <property type="entry name" value="Barwin-like endoglucanases"/>
    <property type="match status" value="1"/>
</dbReference>
<dbReference type="SUPFAM" id="SSF49590">
    <property type="entry name" value="PHL pollen allergen"/>
    <property type="match status" value="1"/>
</dbReference>
<accession>A0A1M7QBU8</accession>
<sequence>MSGGGEEALEVTALDPNAQQQQHKGRRRRPQGWLRWGAPALIGVAVLASVILLVGAFKGLSEAACAMEPRALRAALPAAVPQPGDSRSGTSTFFDLAASGGSGCSYDGPPADGMYLALGFDEFSGGAACGTYFNITGPNGNTVRVQVIDACAPCAPGQIDLSEKAFSQLADPDAGIIPVTYRAVANPAVPGPLKFKVEEATPYYLALLPINHGNQLTKVEVDGGNGWQTTSRRGDGYFTADAAGGGPFRIRVTDLQGHVTTVSGVNLSSGSTASTGVYMYSGSGGGTPTTKKSKSPSPSVTPTPKRTLTLPPAIAATDAPNQPAAGRPDATSSVVAEPQQC</sequence>
<dbReference type="EMBL" id="FRCS01000004">
    <property type="protein sequence ID" value="SHN28160.1"/>
    <property type="molecule type" value="Genomic_DNA"/>
</dbReference>
<feature type="compositionally biased region" description="Low complexity" evidence="2">
    <location>
        <begin position="295"/>
        <end position="312"/>
    </location>
</feature>
<dbReference type="NCBIfam" id="NF041144">
    <property type="entry name" value="expansin_EXLX1"/>
    <property type="match status" value="1"/>
</dbReference>
<keyword evidence="3" id="KW-0472">Membrane</keyword>
<dbReference type="AlphaFoldDB" id="A0A1M7QBU8"/>
<dbReference type="Gene3D" id="2.60.40.760">
    <property type="entry name" value="Expansin, cellulose-binding-like domain"/>
    <property type="match status" value="1"/>
</dbReference>
<dbReference type="InterPro" id="IPR036749">
    <property type="entry name" value="Expansin_CBD_sf"/>
</dbReference>
<evidence type="ECO:0000256" key="1">
    <source>
        <dbReference type="ARBA" id="ARBA00022729"/>
    </source>
</evidence>
<keyword evidence="3" id="KW-1133">Transmembrane helix</keyword>
<evidence type="ECO:0000259" key="4">
    <source>
        <dbReference type="Pfam" id="PF03330"/>
    </source>
</evidence>
<dbReference type="CDD" id="cd22272">
    <property type="entry name" value="DPBB_EXLX1-like"/>
    <property type="match status" value="1"/>
</dbReference>
<feature type="region of interest" description="Disordered" evidence="2">
    <location>
        <begin position="1"/>
        <end position="30"/>
    </location>
</feature>
<dbReference type="InterPro" id="IPR009009">
    <property type="entry name" value="RlpA-like_DPBB"/>
</dbReference>
<evidence type="ECO:0000313" key="5">
    <source>
        <dbReference type="EMBL" id="SHN28160.1"/>
    </source>
</evidence>
<name>A0A1M7QBU8_9ACTN</name>
<dbReference type="OrthoDB" id="5499927at2"/>
<dbReference type="PANTHER" id="PTHR31836:SF21">
    <property type="entry name" value="EXPANSIN-LIKE PROTEIN 7"/>
    <property type="match status" value="1"/>
</dbReference>
<dbReference type="InterPro" id="IPR049818">
    <property type="entry name" value="Expansin_EXLX1-like"/>
</dbReference>
<proteinExistence type="predicted"/>
<keyword evidence="1" id="KW-0732">Signal</keyword>
<evidence type="ECO:0000313" key="6">
    <source>
        <dbReference type="Proteomes" id="UP000184440"/>
    </source>
</evidence>
<feature type="transmembrane region" description="Helical" evidence="3">
    <location>
        <begin position="33"/>
        <end position="57"/>
    </location>
</feature>
<protein>
    <submittedName>
        <fullName evidence="5">Peptidoglycan-binding domain-containing protein, expansin</fullName>
    </submittedName>
</protein>
<dbReference type="InterPro" id="IPR051477">
    <property type="entry name" value="Expansin_CellWall"/>
</dbReference>
<feature type="domain" description="RlpA-like protein double-psi beta-barrel" evidence="4">
    <location>
        <begin position="138"/>
        <end position="181"/>
    </location>
</feature>
<dbReference type="Gene3D" id="2.40.40.10">
    <property type="entry name" value="RlpA-like domain"/>
    <property type="match status" value="1"/>
</dbReference>
<keyword evidence="6" id="KW-1185">Reference proteome</keyword>
<evidence type="ECO:0000256" key="3">
    <source>
        <dbReference type="SAM" id="Phobius"/>
    </source>
</evidence>
<dbReference type="Pfam" id="PF03330">
    <property type="entry name" value="DPBB_1"/>
    <property type="match status" value="1"/>
</dbReference>
<reference evidence="5 6" key="1">
    <citation type="submission" date="2016-11" db="EMBL/GenBank/DDBJ databases">
        <authorList>
            <person name="Jaros S."/>
            <person name="Januszkiewicz K."/>
            <person name="Wedrychowicz H."/>
        </authorList>
    </citation>
    <scope>NUCLEOTIDE SEQUENCE [LARGE SCALE GENOMIC DNA]</scope>
    <source>
        <strain evidence="5 6">DSM 46144</strain>
    </source>
</reference>
<keyword evidence="3" id="KW-0812">Transmembrane</keyword>
<dbReference type="SMR" id="A0A1M7QBU8"/>
<dbReference type="PANTHER" id="PTHR31836">
    <property type="match status" value="1"/>
</dbReference>